<dbReference type="Gene3D" id="2.160.20.10">
    <property type="entry name" value="Single-stranded right-handed beta-helix, Pectin lyase-like"/>
    <property type="match status" value="1"/>
</dbReference>
<keyword evidence="3" id="KW-1185">Reference proteome</keyword>
<name>A0ABW4IC03_9SPHI</name>
<dbReference type="NCBIfam" id="NF041518">
    <property type="entry name" value="choice_anch_Q"/>
    <property type="match status" value="1"/>
</dbReference>
<accession>A0ABW4IC03</accession>
<protein>
    <submittedName>
        <fullName evidence="2">T9SS type A sorting domain-containing protein</fullName>
    </submittedName>
</protein>
<organism evidence="2 3">
    <name type="scientific">Pseudopedobacter beijingensis</name>
    <dbReference type="NCBI Taxonomy" id="1207056"/>
    <lineage>
        <taxon>Bacteria</taxon>
        <taxon>Pseudomonadati</taxon>
        <taxon>Bacteroidota</taxon>
        <taxon>Sphingobacteriia</taxon>
        <taxon>Sphingobacteriales</taxon>
        <taxon>Sphingobacteriaceae</taxon>
        <taxon>Pseudopedobacter</taxon>
    </lineage>
</organism>
<proteinExistence type="predicted"/>
<comment type="caution">
    <text evidence="2">The sequence shown here is derived from an EMBL/GenBank/DDBJ whole genome shotgun (WGS) entry which is preliminary data.</text>
</comment>
<evidence type="ECO:0000313" key="2">
    <source>
        <dbReference type="EMBL" id="MFD1629768.1"/>
    </source>
</evidence>
<evidence type="ECO:0000259" key="1">
    <source>
        <dbReference type="Pfam" id="PF18962"/>
    </source>
</evidence>
<dbReference type="EMBL" id="JBHUDG010000009">
    <property type="protein sequence ID" value="MFD1629768.1"/>
    <property type="molecule type" value="Genomic_DNA"/>
</dbReference>
<evidence type="ECO:0000313" key="3">
    <source>
        <dbReference type="Proteomes" id="UP001597118"/>
    </source>
</evidence>
<sequence length="1012" mass="106200">MYKILQDFFFPFIITVCFALLVYNKSYSQTPDASGIVYVKKGATGNGSSWTSPTGELADALKAAKTNTNIRQIWVAKGTYYPLYSPQDGTDFGTDKGRDNAFLLIKDVKIYGGFDPDKNIRDLQGKRIEPSATTGSILSGDFSNNDVLSGSDATLAIANNTENAYHVVVSTGDIGTALLDGFTITGGNADNKTGSLMVNSKEIDRSTGGGIYTYTSSPTFSNVVVCKNTAVNNGGGVANLVEANPVFVSTLIIKNIAANGGGVYNAAVSSPVFRNTVIALNTVVGTGSAAYSNDGAPGKTSTPKFYNSVVYNNSSSYGAALAFRNYPYNLTTFSSANSLIQSETSTANGNIKGDTDPKFTNAANDNYTLANGSPLINKGNNSYVTEPFDLAGNARIRNATVDIGAYEVQSGSTIAYTKTNPVISEYEAIIKTYGDAGFILNAPISTSSGTFSYFSTKESVATINGNAVTIKGAGTMTVIVTQAGTPKHNAVTTSLTTITVNKANPVFSNADDITKTYGDANFVPEITSTSNGAFTYASSNEDVAVITDNKITIVGTGTATITATQKATANYNSGSINFDLTVDKADPVLSDFTDINKTYDDASFTITAPISTSSGTFTYSSSNTAVASISGSIVTIKGAGTATITATQASTANYNAASVDLTLTVDKADPILSGFAAINKTYGDANFAITAPTSTSSGTFTYSSSNTAVATISGSTVTIKGAGTATITATQASTANYNAASVDLTLTVDKADPVLSGFAAINKTYSDANFALTAPTSTSSGTFTYSSSNEDVATISSNMVSIHGVGTTMISAIQAPTDNYNTGGISLKLTVVEKTLSVSLLSFTAKVENNKAKLEWSTAYEQNNREFIIYRSHNGKEFILDTVSGIGNSSTIQNYSYDDENPLHGVNYYKLVQVDRNGKPTELGVRTANFSLEGANFLFSPNPTEDIINISFDKGQYRMLNLTDLNGKLLQQIQINPGEGSLVVSLGSCSTGIYLLHLDGDKGKITKKVIRK</sequence>
<dbReference type="InterPro" id="IPR059226">
    <property type="entry name" value="Choice_anch_Q_dom"/>
</dbReference>
<dbReference type="InterPro" id="IPR012334">
    <property type="entry name" value="Pectin_lyas_fold"/>
</dbReference>
<dbReference type="InterPro" id="IPR011050">
    <property type="entry name" value="Pectin_lyase_fold/virulence"/>
</dbReference>
<dbReference type="SUPFAM" id="SSF51126">
    <property type="entry name" value="Pectin lyase-like"/>
    <property type="match status" value="1"/>
</dbReference>
<dbReference type="InterPro" id="IPR008964">
    <property type="entry name" value="Invasin/intimin_cell_adhesion"/>
</dbReference>
<dbReference type="SUPFAM" id="SSF49373">
    <property type="entry name" value="Invasin/intimin cell-adhesion fragments"/>
    <property type="match status" value="5"/>
</dbReference>
<dbReference type="Gene3D" id="2.60.40.1080">
    <property type="match status" value="4"/>
</dbReference>
<gene>
    <name evidence="2" type="ORF">ACFSAH_07770</name>
</gene>
<feature type="domain" description="Secretion system C-terminal sorting" evidence="1">
    <location>
        <begin position="941"/>
        <end position="1010"/>
    </location>
</feature>
<dbReference type="NCBIfam" id="TIGR04183">
    <property type="entry name" value="Por_Secre_tail"/>
    <property type="match status" value="1"/>
</dbReference>
<dbReference type="RefSeq" id="WP_379662149.1">
    <property type="nucleotide sequence ID" value="NZ_JBHUDG010000009.1"/>
</dbReference>
<dbReference type="Pfam" id="PF18962">
    <property type="entry name" value="Por_Secre_tail"/>
    <property type="match status" value="1"/>
</dbReference>
<dbReference type="InterPro" id="IPR026444">
    <property type="entry name" value="Secre_tail"/>
</dbReference>
<dbReference type="Proteomes" id="UP001597118">
    <property type="component" value="Unassembled WGS sequence"/>
</dbReference>
<reference evidence="3" key="1">
    <citation type="journal article" date="2019" name="Int. J. Syst. Evol. Microbiol.">
        <title>The Global Catalogue of Microorganisms (GCM) 10K type strain sequencing project: providing services to taxonomists for standard genome sequencing and annotation.</title>
        <authorList>
            <consortium name="The Broad Institute Genomics Platform"/>
            <consortium name="The Broad Institute Genome Sequencing Center for Infectious Disease"/>
            <person name="Wu L."/>
            <person name="Ma J."/>
        </authorList>
    </citation>
    <scope>NUCLEOTIDE SEQUENCE [LARGE SCALE GENOMIC DNA]</scope>
    <source>
        <strain evidence="3">CCUG 53762</strain>
    </source>
</reference>